<dbReference type="InterPro" id="IPR036250">
    <property type="entry name" value="AcylCo_DH-like_C"/>
</dbReference>
<evidence type="ECO:0000256" key="4">
    <source>
        <dbReference type="ARBA" id="ARBA00022827"/>
    </source>
</evidence>
<evidence type="ECO:0000256" key="5">
    <source>
        <dbReference type="ARBA" id="ARBA00023002"/>
    </source>
</evidence>
<dbReference type="Pfam" id="PF00441">
    <property type="entry name" value="Acyl-CoA_dh_1"/>
    <property type="match status" value="1"/>
</dbReference>
<evidence type="ECO:0000256" key="1">
    <source>
        <dbReference type="ARBA" id="ARBA00001974"/>
    </source>
</evidence>
<dbReference type="EMBL" id="CAFBPM010000004">
    <property type="protein sequence ID" value="CAB5015549.1"/>
    <property type="molecule type" value="Genomic_DNA"/>
</dbReference>
<gene>
    <name evidence="8" type="ORF">UFOPK3164_00203</name>
    <name evidence="9" type="ORF">UFOPK3427_01286</name>
    <name evidence="10" type="ORF">UFOPK4112_00574</name>
</gene>
<keyword evidence="5" id="KW-0560">Oxidoreductase</keyword>
<dbReference type="GO" id="GO:0003995">
    <property type="term" value="F:acyl-CoA dehydrogenase activity"/>
    <property type="evidence" value="ECO:0007669"/>
    <property type="project" value="TreeGrafter"/>
</dbReference>
<dbReference type="SUPFAM" id="SSF47203">
    <property type="entry name" value="Acyl-CoA dehydrogenase C-terminal domain-like"/>
    <property type="match status" value="1"/>
</dbReference>
<evidence type="ECO:0000256" key="3">
    <source>
        <dbReference type="ARBA" id="ARBA00022630"/>
    </source>
</evidence>
<reference evidence="10" key="1">
    <citation type="submission" date="2020-05" db="EMBL/GenBank/DDBJ databases">
        <authorList>
            <person name="Chiriac C."/>
            <person name="Salcher M."/>
            <person name="Ghai R."/>
            <person name="Kavagutti S V."/>
        </authorList>
    </citation>
    <scope>NUCLEOTIDE SEQUENCE</scope>
</reference>
<feature type="domain" description="Acyl-CoA dehydrogenase/oxidase N-terminal" evidence="7">
    <location>
        <begin position="6"/>
        <end position="105"/>
    </location>
</feature>
<evidence type="ECO:0000256" key="2">
    <source>
        <dbReference type="ARBA" id="ARBA00009347"/>
    </source>
</evidence>
<dbReference type="PANTHER" id="PTHR43884:SF20">
    <property type="entry name" value="ACYL-COA DEHYDROGENASE FADE28"/>
    <property type="match status" value="1"/>
</dbReference>
<dbReference type="InterPro" id="IPR009075">
    <property type="entry name" value="AcylCo_DH/oxidase_C"/>
</dbReference>
<evidence type="ECO:0000259" key="6">
    <source>
        <dbReference type="Pfam" id="PF00441"/>
    </source>
</evidence>
<dbReference type="Gene3D" id="1.10.540.10">
    <property type="entry name" value="Acyl-CoA dehydrogenase/oxidase, N-terminal domain"/>
    <property type="match status" value="1"/>
</dbReference>
<name>A0A6J7QGS9_9ZZZZ</name>
<evidence type="ECO:0000259" key="7">
    <source>
        <dbReference type="Pfam" id="PF02771"/>
    </source>
</evidence>
<dbReference type="EMBL" id="CAFABE010000005">
    <property type="protein sequence ID" value="CAB4817796.1"/>
    <property type="molecule type" value="Genomic_DNA"/>
</dbReference>
<dbReference type="AlphaFoldDB" id="A0A6J7QGS9"/>
<comment type="cofactor">
    <cofactor evidence="1">
        <name>FAD</name>
        <dbReference type="ChEBI" id="CHEBI:57692"/>
    </cofactor>
</comment>
<feature type="domain" description="Acyl-CoA dehydrogenase/oxidase C-terminal" evidence="6">
    <location>
        <begin position="223"/>
        <end position="351"/>
    </location>
</feature>
<proteinExistence type="inferred from homology"/>
<evidence type="ECO:0000313" key="8">
    <source>
        <dbReference type="EMBL" id="CAB4817796.1"/>
    </source>
</evidence>
<dbReference type="Gene3D" id="1.20.140.10">
    <property type="entry name" value="Butyryl-CoA Dehydrogenase, subunit A, domain 3"/>
    <property type="match status" value="1"/>
</dbReference>
<comment type="similarity">
    <text evidence="2">Belongs to the acyl-CoA dehydrogenase family.</text>
</comment>
<keyword evidence="4" id="KW-0274">FAD</keyword>
<dbReference type="InterPro" id="IPR013786">
    <property type="entry name" value="AcylCoA_DH/ox_N"/>
</dbReference>
<accession>A0A6J7QGS9</accession>
<protein>
    <submittedName>
        <fullName evidence="10">Unannotated protein</fullName>
    </submittedName>
</protein>
<dbReference type="Pfam" id="PF02771">
    <property type="entry name" value="Acyl-CoA_dh_N"/>
    <property type="match status" value="1"/>
</dbReference>
<organism evidence="10">
    <name type="scientific">freshwater metagenome</name>
    <dbReference type="NCBI Taxonomy" id="449393"/>
    <lineage>
        <taxon>unclassified sequences</taxon>
        <taxon>metagenomes</taxon>
        <taxon>ecological metagenomes</taxon>
    </lineage>
</organism>
<dbReference type="PANTHER" id="PTHR43884">
    <property type="entry name" value="ACYL-COA DEHYDROGENASE"/>
    <property type="match status" value="1"/>
</dbReference>
<sequence length="360" mass="37820">MRFAFTDEQLALRQGAEEVLEGTCTPADIRAIYDSGDVAQGRSDLRWSALNDLGVLSLLAGEDVGGLGFGDVELVGVLESGGAVCLPEAVAIHAGVAVPLLQSLGAPLASRLSEIIAGGSAISVGGVDSDLSGPVVRWFDGEAHAERVEGVSRAAFFLLASANDDGVLVSFVPREHCVIERTPSLDITRDLGTVTWTPTPPTTIASGDDAVVLIDEIASRSAFVAAAELCGVVDAMVTETALYTKDRQQFGSPIGSFQSIKHLVANVRVGLEFARPAVYRAAWSFATQDDRRHHDAALAKALASELGLLAASTCLQVHGGIGYTWEHDLQFSLKRCWALASAHGDAATQRARAMVLGLSN</sequence>
<dbReference type="SUPFAM" id="SSF56645">
    <property type="entry name" value="Acyl-CoA dehydrogenase NM domain-like"/>
    <property type="match status" value="1"/>
</dbReference>
<dbReference type="InterPro" id="IPR009100">
    <property type="entry name" value="AcylCoA_DH/oxidase_NM_dom_sf"/>
</dbReference>
<dbReference type="InterPro" id="IPR037069">
    <property type="entry name" value="AcylCoA_DH/ox_N_sf"/>
</dbReference>
<dbReference type="GO" id="GO:0050660">
    <property type="term" value="F:flavin adenine dinucleotide binding"/>
    <property type="evidence" value="ECO:0007669"/>
    <property type="project" value="InterPro"/>
</dbReference>
<dbReference type="EMBL" id="CAFBLT010000001">
    <property type="protein sequence ID" value="CAB4878435.1"/>
    <property type="molecule type" value="Genomic_DNA"/>
</dbReference>
<evidence type="ECO:0000313" key="10">
    <source>
        <dbReference type="EMBL" id="CAB5015549.1"/>
    </source>
</evidence>
<keyword evidence="3" id="KW-0285">Flavoprotein</keyword>
<evidence type="ECO:0000313" key="9">
    <source>
        <dbReference type="EMBL" id="CAB4878435.1"/>
    </source>
</evidence>